<proteinExistence type="predicted"/>
<feature type="signal peptide" evidence="1">
    <location>
        <begin position="1"/>
        <end position="22"/>
    </location>
</feature>
<dbReference type="Pfam" id="PF13557">
    <property type="entry name" value="Phenol_MetA_deg"/>
    <property type="match status" value="1"/>
</dbReference>
<protein>
    <submittedName>
        <fullName evidence="2">Transporter</fullName>
    </submittedName>
</protein>
<dbReference type="EMBL" id="QWGP01000012">
    <property type="protein sequence ID" value="RHZ94545.1"/>
    <property type="molecule type" value="Genomic_DNA"/>
</dbReference>
<dbReference type="AlphaFoldDB" id="A0AAX1UKM8"/>
<comment type="caution">
    <text evidence="2">The sequence shown here is derived from an EMBL/GenBank/DDBJ whole genome shotgun (WGS) entry which is preliminary data.</text>
</comment>
<feature type="chain" id="PRO_5044027454" evidence="1">
    <location>
        <begin position="23"/>
        <end position="287"/>
    </location>
</feature>
<evidence type="ECO:0000313" key="3">
    <source>
        <dbReference type="Proteomes" id="UP000266305"/>
    </source>
</evidence>
<gene>
    <name evidence="2" type="ORF">D1114_12425</name>
</gene>
<organism evidence="2 3">
    <name type="scientific">Cereibacter sphaeroides</name>
    <name type="common">Rhodobacter sphaeroides</name>
    <dbReference type="NCBI Taxonomy" id="1063"/>
    <lineage>
        <taxon>Bacteria</taxon>
        <taxon>Pseudomonadati</taxon>
        <taxon>Pseudomonadota</taxon>
        <taxon>Alphaproteobacteria</taxon>
        <taxon>Rhodobacterales</taxon>
        <taxon>Paracoccaceae</taxon>
        <taxon>Cereibacter</taxon>
    </lineage>
</organism>
<evidence type="ECO:0000256" key="1">
    <source>
        <dbReference type="SAM" id="SignalP"/>
    </source>
</evidence>
<dbReference type="RefSeq" id="WP_011842614.1">
    <property type="nucleotide sequence ID" value="NZ_CM125965.1"/>
</dbReference>
<reference evidence="2 3" key="1">
    <citation type="submission" date="2018-08" db="EMBL/GenBank/DDBJ databases">
        <title>Draft genome sequence of Rhodobacter sphaeroides FY.</title>
        <authorList>
            <person name="Rayyan A."/>
            <person name="Meyer T.E."/>
            <person name="Kyndt J.A."/>
        </authorList>
    </citation>
    <scope>NUCLEOTIDE SEQUENCE [LARGE SCALE GENOMIC DNA]</scope>
    <source>
        <strain evidence="2 3">FY</strain>
    </source>
</reference>
<sequence>MTTTRILGLAALALSLAAPARAIDVGPADYTILPGGTTLGMVYWQHLSSDTLRLDGAEVPGSSFEANIGILRTLSYFDMGETPAVFHVVAPFAGLDADIGGVGQRTSDGLGDLTLGLTVWPVQPDSPETGTTLGLSLFATLPTGDYDPARMGLGEGTWTITPQIGLIQGLGHGFYFDGALDVALQRDHDEDGVNHERTPSWQLQAMLRKQWGPTTSLAVGYSGQRGGAQSIGGTETGLKTHRDQLRIYGSHFVTPTVQVQGMYGRDLKVEGGFDYDSVAQIRIVKVF</sequence>
<name>A0AAX1UKM8_CERSP</name>
<dbReference type="Proteomes" id="UP000266305">
    <property type="component" value="Unassembled WGS sequence"/>
</dbReference>
<dbReference type="InterPro" id="IPR025737">
    <property type="entry name" value="FApF"/>
</dbReference>
<evidence type="ECO:0000313" key="2">
    <source>
        <dbReference type="EMBL" id="RHZ94545.1"/>
    </source>
</evidence>
<keyword evidence="1" id="KW-0732">Signal</keyword>
<accession>A0AAX1UKM8</accession>